<feature type="region of interest" description="Disordered" evidence="9">
    <location>
        <begin position="567"/>
        <end position="597"/>
    </location>
</feature>
<accession>A0A3N4IQF2</accession>
<dbReference type="FunFam" id="1.10.246.90:FF:000002">
    <property type="entry name" value="U4/U6 small nuclear ribonucleoprotein Prp31"/>
    <property type="match status" value="1"/>
</dbReference>
<dbReference type="InterPro" id="IPR019175">
    <property type="entry name" value="Prp31_C"/>
</dbReference>
<dbReference type="OrthoDB" id="4771285at2759"/>
<dbReference type="SUPFAM" id="SSF89124">
    <property type="entry name" value="Nop domain"/>
    <property type="match status" value="1"/>
</dbReference>
<evidence type="ECO:0000313" key="11">
    <source>
        <dbReference type="EMBL" id="RPA86450.1"/>
    </source>
</evidence>
<evidence type="ECO:0000256" key="1">
    <source>
        <dbReference type="ARBA" id="ARBA00004123"/>
    </source>
</evidence>
<dbReference type="GO" id="GO:0003723">
    <property type="term" value="F:RNA binding"/>
    <property type="evidence" value="ECO:0007669"/>
    <property type="project" value="UniProtKB-KW"/>
</dbReference>
<evidence type="ECO:0000259" key="10">
    <source>
        <dbReference type="PROSITE" id="PS51358"/>
    </source>
</evidence>
<gene>
    <name evidence="11" type="ORF">BJ508DRAFT_411157</name>
</gene>
<keyword evidence="12" id="KW-1185">Reference proteome</keyword>
<dbReference type="PROSITE" id="PS51358">
    <property type="entry name" value="NOP"/>
    <property type="match status" value="1"/>
</dbReference>
<feature type="compositionally biased region" description="Basic residues" evidence="9">
    <location>
        <begin position="405"/>
        <end position="415"/>
    </location>
</feature>
<keyword evidence="3" id="KW-0507">mRNA processing</keyword>
<dbReference type="PANTHER" id="PTHR13904">
    <property type="entry name" value="PRE-MRNA SPLICING FACTOR PRP31"/>
    <property type="match status" value="1"/>
</dbReference>
<dbReference type="InterPro" id="IPR036070">
    <property type="entry name" value="Nop_dom_sf"/>
</dbReference>
<dbReference type="AlphaFoldDB" id="A0A3N4IQF2"/>
<feature type="compositionally biased region" description="Acidic residues" evidence="9">
    <location>
        <begin position="47"/>
        <end position="65"/>
    </location>
</feature>
<keyword evidence="5" id="KW-0694">RNA-binding</keyword>
<keyword evidence="7" id="KW-0539">Nucleus</keyword>
<dbReference type="PANTHER" id="PTHR13904:SF0">
    <property type="entry name" value="U4_U6 SMALL NUCLEAR RIBONUCLEOPROTEIN PRP31"/>
    <property type="match status" value="1"/>
</dbReference>
<dbReference type="InterPro" id="IPR042239">
    <property type="entry name" value="Nop_C"/>
</dbReference>
<name>A0A3N4IQF2_ASCIM</name>
<dbReference type="Gene3D" id="1.10.287.4070">
    <property type="match status" value="1"/>
</dbReference>
<feature type="compositionally biased region" description="Acidic residues" evidence="9">
    <location>
        <begin position="11"/>
        <end position="27"/>
    </location>
</feature>
<evidence type="ECO:0000256" key="7">
    <source>
        <dbReference type="ARBA" id="ARBA00023242"/>
    </source>
</evidence>
<dbReference type="Pfam" id="PF09785">
    <property type="entry name" value="Prp31_C"/>
    <property type="match status" value="1"/>
</dbReference>
<evidence type="ECO:0000256" key="4">
    <source>
        <dbReference type="ARBA" id="ARBA00022728"/>
    </source>
</evidence>
<dbReference type="GO" id="GO:0071011">
    <property type="term" value="C:precatalytic spliceosome"/>
    <property type="evidence" value="ECO:0007669"/>
    <property type="project" value="TreeGrafter"/>
</dbReference>
<evidence type="ECO:0000256" key="8">
    <source>
        <dbReference type="ARBA" id="ARBA00023274"/>
    </source>
</evidence>
<dbReference type="SMART" id="SM00931">
    <property type="entry name" value="NOSIC"/>
    <property type="match status" value="1"/>
</dbReference>
<keyword evidence="4" id="KW-0747">Spliceosome</keyword>
<keyword evidence="8" id="KW-0687">Ribonucleoprotein</keyword>
<organism evidence="11 12">
    <name type="scientific">Ascobolus immersus RN42</name>
    <dbReference type="NCBI Taxonomy" id="1160509"/>
    <lineage>
        <taxon>Eukaryota</taxon>
        <taxon>Fungi</taxon>
        <taxon>Dikarya</taxon>
        <taxon>Ascomycota</taxon>
        <taxon>Pezizomycotina</taxon>
        <taxon>Pezizomycetes</taxon>
        <taxon>Pezizales</taxon>
        <taxon>Ascobolaceae</taxon>
        <taxon>Ascobolus</taxon>
    </lineage>
</organism>
<dbReference type="InterPro" id="IPR027105">
    <property type="entry name" value="Prp31"/>
</dbReference>
<dbReference type="Proteomes" id="UP000275078">
    <property type="component" value="Unassembled WGS sequence"/>
</dbReference>
<evidence type="ECO:0000256" key="2">
    <source>
        <dbReference type="ARBA" id="ARBA00005572"/>
    </source>
</evidence>
<evidence type="ECO:0000256" key="6">
    <source>
        <dbReference type="ARBA" id="ARBA00023187"/>
    </source>
</evidence>
<dbReference type="Gene3D" id="1.10.246.90">
    <property type="entry name" value="Nop domain"/>
    <property type="match status" value="1"/>
</dbReference>
<dbReference type="InterPro" id="IPR002687">
    <property type="entry name" value="Nop_dom"/>
</dbReference>
<feature type="compositionally biased region" description="Basic and acidic residues" evidence="9">
    <location>
        <begin position="66"/>
        <end position="77"/>
    </location>
</feature>
<evidence type="ECO:0000256" key="5">
    <source>
        <dbReference type="ARBA" id="ARBA00022884"/>
    </source>
</evidence>
<comment type="subcellular location">
    <subcellularLocation>
        <location evidence="1">Nucleus</location>
    </subcellularLocation>
</comment>
<evidence type="ECO:0000256" key="3">
    <source>
        <dbReference type="ARBA" id="ARBA00022664"/>
    </source>
</evidence>
<dbReference type="EMBL" id="ML119649">
    <property type="protein sequence ID" value="RPA86450.1"/>
    <property type="molecule type" value="Genomic_DNA"/>
</dbReference>
<evidence type="ECO:0000256" key="9">
    <source>
        <dbReference type="SAM" id="MobiDB-lite"/>
    </source>
</evidence>
<feature type="region of interest" description="Disordered" evidence="9">
    <location>
        <begin position="1"/>
        <end position="85"/>
    </location>
</feature>
<evidence type="ECO:0000313" key="12">
    <source>
        <dbReference type="Proteomes" id="UP000275078"/>
    </source>
</evidence>
<dbReference type="FunFam" id="1.10.287.4070:FF:000003">
    <property type="entry name" value="U4/U6 small nuclear ribonucleoprotein PRP31"/>
    <property type="match status" value="1"/>
</dbReference>
<dbReference type="GO" id="GO:0000244">
    <property type="term" value="P:spliceosomal tri-snRNP complex assembly"/>
    <property type="evidence" value="ECO:0007669"/>
    <property type="project" value="InterPro"/>
</dbReference>
<feature type="region of interest" description="Disordered" evidence="9">
    <location>
        <begin position="385"/>
        <end position="419"/>
    </location>
</feature>
<comment type="similarity">
    <text evidence="2">Belongs to the PRP31 family.</text>
</comment>
<dbReference type="STRING" id="1160509.A0A3N4IQF2"/>
<proteinExistence type="inferred from homology"/>
<sequence>MSDSLAAELLADFDDTDEEVEETEDVTDPNGLFSDFKPKQAQNEFGMELDGDEEDEDEDEDMEDGDKEHEKPAKKEFEEGEDEEVRKAKIEKMQLKGVQDVRNVAILMKTLEPLLEKIKYYQTAPIPARAIGNIEDDPEYQLLVKANSQSVEIDNEIMLVHKFIRDHYSARFPELENLVTNPLDYAKTVALLGNDMDVKTLEQTTGNKLRQVLDGPTLMVVTVEATTTRGRPLSEKELAIVMRATEMTLALDAAKRTIAEYVQSRMNLFAPNTTALVGSQTAAQLINFAGGITGLAKTPACNLAALGAKRQTQTGFATNVGIRQQGYLFHSPIIKNIPTDLKVRAMRIVSAKVVLAARVDRVHEHPDGSMGEELKAQCLQRLEKLTEPPPNMGSRALPAPDDKPSRKRGGRRARKAKEAVAMTELRKAQNRMVFGKAEAEVGYGTSDSTKGLGMIGQEQTGRIRALQIDQRTRAKLGKNKLGWGTPGTSTGMGGTNSVFRGSSGVTTLGNKGLLSQGVGGTVSSLNFTPVQGIELVDPKAVAERKRKAQAEEDKYFTGGTFTMVGGTKSGLGGMGPPPAKKQNTGLGGMGPPPAPKK</sequence>
<protein>
    <submittedName>
        <fullName evidence="11">Nop domain-containing protein</fullName>
    </submittedName>
</protein>
<feature type="domain" description="Nop" evidence="10">
    <location>
        <begin position="269"/>
        <end position="387"/>
    </location>
</feature>
<keyword evidence="6" id="KW-0508">mRNA splicing</keyword>
<dbReference type="InterPro" id="IPR012976">
    <property type="entry name" value="NOSIC"/>
</dbReference>
<dbReference type="Pfam" id="PF01798">
    <property type="entry name" value="Nop"/>
    <property type="match status" value="1"/>
</dbReference>
<reference evidence="11 12" key="1">
    <citation type="journal article" date="2018" name="Nat. Ecol. Evol.">
        <title>Pezizomycetes genomes reveal the molecular basis of ectomycorrhizal truffle lifestyle.</title>
        <authorList>
            <person name="Murat C."/>
            <person name="Payen T."/>
            <person name="Noel B."/>
            <person name="Kuo A."/>
            <person name="Morin E."/>
            <person name="Chen J."/>
            <person name="Kohler A."/>
            <person name="Krizsan K."/>
            <person name="Balestrini R."/>
            <person name="Da Silva C."/>
            <person name="Montanini B."/>
            <person name="Hainaut M."/>
            <person name="Levati E."/>
            <person name="Barry K.W."/>
            <person name="Belfiori B."/>
            <person name="Cichocki N."/>
            <person name="Clum A."/>
            <person name="Dockter R.B."/>
            <person name="Fauchery L."/>
            <person name="Guy J."/>
            <person name="Iotti M."/>
            <person name="Le Tacon F."/>
            <person name="Lindquist E.A."/>
            <person name="Lipzen A."/>
            <person name="Malagnac F."/>
            <person name="Mello A."/>
            <person name="Molinier V."/>
            <person name="Miyauchi S."/>
            <person name="Poulain J."/>
            <person name="Riccioni C."/>
            <person name="Rubini A."/>
            <person name="Sitrit Y."/>
            <person name="Splivallo R."/>
            <person name="Traeger S."/>
            <person name="Wang M."/>
            <person name="Zifcakova L."/>
            <person name="Wipf D."/>
            <person name="Zambonelli A."/>
            <person name="Paolocci F."/>
            <person name="Nowrousian M."/>
            <person name="Ottonello S."/>
            <person name="Baldrian P."/>
            <person name="Spatafora J.W."/>
            <person name="Henrissat B."/>
            <person name="Nagy L.G."/>
            <person name="Aury J.M."/>
            <person name="Wincker P."/>
            <person name="Grigoriev I.V."/>
            <person name="Bonfante P."/>
            <person name="Martin F.M."/>
        </authorList>
    </citation>
    <scope>NUCLEOTIDE SEQUENCE [LARGE SCALE GENOMIC DNA]</scope>
    <source>
        <strain evidence="11 12">RN42</strain>
    </source>
</reference>
<dbReference type="GO" id="GO:0005687">
    <property type="term" value="C:U4 snRNP"/>
    <property type="evidence" value="ECO:0007669"/>
    <property type="project" value="TreeGrafter"/>
</dbReference>
<dbReference type="GO" id="GO:0046540">
    <property type="term" value="C:U4/U6 x U5 tri-snRNP complex"/>
    <property type="evidence" value="ECO:0007669"/>
    <property type="project" value="InterPro"/>
</dbReference>